<keyword evidence="4" id="KW-0479">Metal-binding</keyword>
<gene>
    <name evidence="8" type="primary">hmp_2</name>
    <name evidence="8" type="ORF">GCE9029_02186</name>
</gene>
<proteinExistence type="inferred from homology"/>
<dbReference type="InterPro" id="IPR009050">
    <property type="entry name" value="Globin-like_sf"/>
</dbReference>
<evidence type="ECO:0000256" key="4">
    <source>
        <dbReference type="ARBA" id="ARBA00022723"/>
    </source>
</evidence>
<sequence length="137" mass="15143">MSLTQQQITLIQTSFSKVEPISLKAAEIFYDTLFSYDPTLKPLFKSDMKLQGRKLMAMLSAAVNGLNDLDSLVPVLHQLAERHEGYGVKKSHFTPVGNALLHTLKVGLGDEYTPEVRAAWVALLHIVADTMKSKMAA</sequence>
<reference evidence="9" key="1">
    <citation type="submission" date="2016-02" db="EMBL/GenBank/DDBJ databases">
        <authorList>
            <person name="Rodrigo-Torres Lidia"/>
            <person name="Arahal R.David."/>
        </authorList>
    </citation>
    <scope>NUCLEOTIDE SEQUENCE [LARGE SCALE GENOMIC DNA]</scope>
    <source>
        <strain evidence="9">CECT 9029</strain>
    </source>
</reference>
<evidence type="ECO:0000313" key="9">
    <source>
        <dbReference type="Proteomes" id="UP000071641"/>
    </source>
</evidence>
<dbReference type="Gene3D" id="1.10.490.10">
    <property type="entry name" value="Globins"/>
    <property type="match status" value="1"/>
</dbReference>
<evidence type="ECO:0000259" key="7">
    <source>
        <dbReference type="PROSITE" id="PS01033"/>
    </source>
</evidence>
<dbReference type="PROSITE" id="PS01033">
    <property type="entry name" value="GLOBIN"/>
    <property type="match status" value="1"/>
</dbReference>
<dbReference type="Pfam" id="PF00042">
    <property type="entry name" value="Globin"/>
    <property type="match status" value="1"/>
</dbReference>
<dbReference type="GO" id="GO:0020037">
    <property type="term" value="F:heme binding"/>
    <property type="evidence" value="ECO:0007669"/>
    <property type="project" value="InterPro"/>
</dbReference>
<evidence type="ECO:0000313" key="8">
    <source>
        <dbReference type="EMBL" id="CZF80767.1"/>
    </source>
</evidence>
<keyword evidence="3 6" id="KW-0561">Oxygen transport</keyword>
<name>A0A128F1V6_9GAMM</name>
<protein>
    <submittedName>
        <fullName evidence="8">Flavohemoprotein</fullName>
        <ecNumber evidence="8">1.14.12.17</ecNumber>
    </submittedName>
</protein>
<dbReference type="InterPro" id="IPR050532">
    <property type="entry name" value="Globin-like_OT"/>
</dbReference>
<evidence type="ECO:0000256" key="3">
    <source>
        <dbReference type="ARBA" id="ARBA00022621"/>
    </source>
</evidence>
<dbReference type="STRING" id="1796497.GCE9029_02186"/>
<dbReference type="GO" id="GO:0005344">
    <property type="term" value="F:oxygen carrier activity"/>
    <property type="evidence" value="ECO:0007669"/>
    <property type="project" value="UniProtKB-KW"/>
</dbReference>
<dbReference type="GO" id="GO:0008941">
    <property type="term" value="F:nitric oxide dioxygenase NAD(P)H activity"/>
    <property type="evidence" value="ECO:0007669"/>
    <property type="project" value="UniProtKB-EC"/>
</dbReference>
<dbReference type="EC" id="1.14.12.17" evidence="8"/>
<comment type="similarity">
    <text evidence="6">Belongs to the globin family.</text>
</comment>
<organism evidence="8 9">
    <name type="scientific">Grimontia celer</name>
    <dbReference type="NCBI Taxonomy" id="1796497"/>
    <lineage>
        <taxon>Bacteria</taxon>
        <taxon>Pseudomonadati</taxon>
        <taxon>Pseudomonadota</taxon>
        <taxon>Gammaproteobacteria</taxon>
        <taxon>Vibrionales</taxon>
        <taxon>Vibrionaceae</taxon>
        <taxon>Grimontia</taxon>
    </lineage>
</organism>
<dbReference type="GO" id="GO:0046872">
    <property type="term" value="F:metal ion binding"/>
    <property type="evidence" value="ECO:0007669"/>
    <property type="project" value="UniProtKB-KW"/>
</dbReference>
<dbReference type="PRINTS" id="PR01907">
    <property type="entry name" value="WORMGLOBIN"/>
</dbReference>
<dbReference type="SUPFAM" id="SSF46458">
    <property type="entry name" value="Globin-like"/>
    <property type="match status" value="1"/>
</dbReference>
<feature type="domain" description="Globin" evidence="7">
    <location>
        <begin position="2"/>
        <end position="136"/>
    </location>
</feature>
<dbReference type="EMBL" id="FIZX01000002">
    <property type="protein sequence ID" value="CZF80767.1"/>
    <property type="molecule type" value="Genomic_DNA"/>
</dbReference>
<dbReference type="AlphaFoldDB" id="A0A128F1V6"/>
<evidence type="ECO:0000256" key="5">
    <source>
        <dbReference type="ARBA" id="ARBA00023004"/>
    </source>
</evidence>
<dbReference type="OrthoDB" id="9801223at2"/>
<dbReference type="InterPro" id="IPR000971">
    <property type="entry name" value="Globin"/>
</dbReference>
<dbReference type="GO" id="GO:0019825">
    <property type="term" value="F:oxygen binding"/>
    <property type="evidence" value="ECO:0007669"/>
    <property type="project" value="InterPro"/>
</dbReference>
<dbReference type="PANTHER" id="PTHR46458:SF1">
    <property type="entry name" value="GEO09476P1"/>
    <property type="match status" value="1"/>
</dbReference>
<keyword evidence="8" id="KW-0560">Oxidoreductase</keyword>
<accession>A0A128F1V6</accession>
<dbReference type="CDD" id="cd12131">
    <property type="entry name" value="HGbI-like"/>
    <property type="match status" value="1"/>
</dbReference>
<keyword evidence="2 6" id="KW-0349">Heme</keyword>
<keyword evidence="5" id="KW-0408">Iron</keyword>
<evidence type="ECO:0000256" key="6">
    <source>
        <dbReference type="RuleBase" id="RU000356"/>
    </source>
</evidence>
<dbReference type="RefSeq" id="WP_062663289.1">
    <property type="nucleotide sequence ID" value="NZ_FIZX01000002.1"/>
</dbReference>
<dbReference type="Proteomes" id="UP000071641">
    <property type="component" value="Unassembled WGS sequence"/>
</dbReference>
<keyword evidence="9" id="KW-1185">Reference proteome</keyword>
<keyword evidence="1 6" id="KW-0813">Transport</keyword>
<dbReference type="InterPro" id="IPR012292">
    <property type="entry name" value="Globin/Proto"/>
</dbReference>
<evidence type="ECO:0000256" key="1">
    <source>
        <dbReference type="ARBA" id="ARBA00022448"/>
    </source>
</evidence>
<dbReference type="PANTHER" id="PTHR46458">
    <property type="entry name" value="BLR2807 PROTEIN"/>
    <property type="match status" value="1"/>
</dbReference>
<evidence type="ECO:0000256" key="2">
    <source>
        <dbReference type="ARBA" id="ARBA00022617"/>
    </source>
</evidence>